<keyword evidence="2" id="KW-1185">Reference proteome</keyword>
<reference evidence="1 2" key="1">
    <citation type="journal article" date="2019" name="Nat. Ecol. Evol.">
        <title>Megaphylogeny resolves global patterns of mushroom evolution.</title>
        <authorList>
            <person name="Varga T."/>
            <person name="Krizsan K."/>
            <person name="Foldi C."/>
            <person name="Dima B."/>
            <person name="Sanchez-Garcia M."/>
            <person name="Sanchez-Ramirez S."/>
            <person name="Szollosi G.J."/>
            <person name="Szarkandi J.G."/>
            <person name="Papp V."/>
            <person name="Albert L."/>
            <person name="Andreopoulos W."/>
            <person name="Angelini C."/>
            <person name="Antonin V."/>
            <person name="Barry K.W."/>
            <person name="Bougher N.L."/>
            <person name="Buchanan P."/>
            <person name="Buyck B."/>
            <person name="Bense V."/>
            <person name="Catcheside P."/>
            <person name="Chovatia M."/>
            <person name="Cooper J."/>
            <person name="Damon W."/>
            <person name="Desjardin D."/>
            <person name="Finy P."/>
            <person name="Geml J."/>
            <person name="Haridas S."/>
            <person name="Hughes K."/>
            <person name="Justo A."/>
            <person name="Karasinski D."/>
            <person name="Kautmanova I."/>
            <person name="Kiss B."/>
            <person name="Kocsube S."/>
            <person name="Kotiranta H."/>
            <person name="LaButti K.M."/>
            <person name="Lechner B.E."/>
            <person name="Liimatainen K."/>
            <person name="Lipzen A."/>
            <person name="Lukacs Z."/>
            <person name="Mihaltcheva S."/>
            <person name="Morgado L.N."/>
            <person name="Niskanen T."/>
            <person name="Noordeloos M.E."/>
            <person name="Ohm R.A."/>
            <person name="Ortiz-Santana B."/>
            <person name="Ovrebo C."/>
            <person name="Racz N."/>
            <person name="Riley R."/>
            <person name="Savchenko A."/>
            <person name="Shiryaev A."/>
            <person name="Soop K."/>
            <person name="Spirin V."/>
            <person name="Szebenyi C."/>
            <person name="Tomsovsky M."/>
            <person name="Tulloss R.E."/>
            <person name="Uehling J."/>
            <person name="Grigoriev I.V."/>
            <person name="Vagvolgyi C."/>
            <person name="Papp T."/>
            <person name="Martin F.M."/>
            <person name="Miettinen O."/>
            <person name="Hibbett D.S."/>
            <person name="Nagy L.G."/>
        </authorList>
    </citation>
    <scope>NUCLEOTIDE SEQUENCE [LARGE SCALE GENOMIC DNA]</scope>
    <source>
        <strain evidence="1 2">CBS 962.96</strain>
    </source>
</reference>
<sequence length="100" mass="11207">MSSLSPPSIRNIPVSTLHCDFHLTNTFFSQDFVQQHNLQSSDTIPLNIRINPSKAITFTIAQTIASQYCPKGTQLIMKLFVDRLNVFNASVGDNLRVLLD</sequence>
<protein>
    <submittedName>
        <fullName evidence="1">Uncharacterized protein</fullName>
    </submittedName>
</protein>
<name>A0A4S8MT19_DENBC</name>
<accession>A0A4S8MT19</accession>
<dbReference type="AlphaFoldDB" id="A0A4S8MT19"/>
<evidence type="ECO:0000313" key="2">
    <source>
        <dbReference type="Proteomes" id="UP000297245"/>
    </source>
</evidence>
<gene>
    <name evidence="1" type="ORF">K435DRAFT_849128</name>
</gene>
<organism evidence="1 2">
    <name type="scientific">Dendrothele bispora (strain CBS 962.96)</name>
    <dbReference type="NCBI Taxonomy" id="1314807"/>
    <lineage>
        <taxon>Eukaryota</taxon>
        <taxon>Fungi</taxon>
        <taxon>Dikarya</taxon>
        <taxon>Basidiomycota</taxon>
        <taxon>Agaricomycotina</taxon>
        <taxon>Agaricomycetes</taxon>
        <taxon>Agaricomycetidae</taxon>
        <taxon>Agaricales</taxon>
        <taxon>Agaricales incertae sedis</taxon>
        <taxon>Dendrothele</taxon>
    </lineage>
</organism>
<evidence type="ECO:0000313" key="1">
    <source>
        <dbReference type="EMBL" id="THV06333.1"/>
    </source>
</evidence>
<dbReference type="Proteomes" id="UP000297245">
    <property type="component" value="Unassembled WGS sequence"/>
</dbReference>
<proteinExistence type="predicted"/>
<dbReference type="EMBL" id="ML179043">
    <property type="protein sequence ID" value="THV06333.1"/>
    <property type="molecule type" value="Genomic_DNA"/>
</dbReference>